<dbReference type="AlphaFoldDB" id="A0A8T4GE92"/>
<dbReference type="OrthoDB" id="323190at2157"/>
<dbReference type="RefSeq" id="WP_209484616.1">
    <property type="nucleotide sequence ID" value="NZ_JAGGKQ010000008.1"/>
</dbReference>
<organism evidence="2 3">
    <name type="scientific">Halorubrum alkaliphilum</name>
    <dbReference type="NCBI Taxonomy" id="261290"/>
    <lineage>
        <taxon>Archaea</taxon>
        <taxon>Methanobacteriati</taxon>
        <taxon>Methanobacteriota</taxon>
        <taxon>Stenosarchaea group</taxon>
        <taxon>Halobacteria</taxon>
        <taxon>Halobacteriales</taxon>
        <taxon>Haloferacaceae</taxon>
        <taxon>Halorubrum</taxon>
    </lineage>
</organism>
<comment type="caution">
    <text evidence="2">The sequence shown here is derived from an EMBL/GenBank/DDBJ whole genome shotgun (WGS) entry which is preliminary data.</text>
</comment>
<dbReference type="EMBL" id="JAGGKQ010000008">
    <property type="protein sequence ID" value="MBP1922456.1"/>
    <property type="molecule type" value="Genomic_DNA"/>
</dbReference>
<dbReference type="Proteomes" id="UP000823588">
    <property type="component" value="Unassembled WGS sequence"/>
</dbReference>
<keyword evidence="1" id="KW-0812">Transmembrane</keyword>
<proteinExistence type="predicted"/>
<keyword evidence="1" id="KW-0472">Membrane</keyword>
<reference evidence="2" key="1">
    <citation type="submission" date="2021-03" db="EMBL/GenBank/DDBJ databases">
        <title>Genomic Encyclopedia of Type Strains, Phase IV (KMG-IV): sequencing the most valuable type-strain genomes for metagenomic binning, comparative biology and taxonomic classification.</title>
        <authorList>
            <person name="Goeker M."/>
        </authorList>
    </citation>
    <scope>NUCLEOTIDE SEQUENCE</scope>
    <source>
        <strain evidence="2">DSM 23564</strain>
    </source>
</reference>
<evidence type="ECO:0000313" key="3">
    <source>
        <dbReference type="Proteomes" id="UP000823588"/>
    </source>
</evidence>
<accession>A0A8T4GE92</accession>
<feature type="transmembrane region" description="Helical" evidence="1">
    <location>
        <begin position="91"/>
        <end position="109"/>
    </location>
</feature>
<gene>
    <name evidence="2" type="ORF">J2751_001466</name>
</gene>
<sequence>MSDSLYDRYGRRVIGGIILALATLSIVSGYFRIGQEGLAAVGEVAVSLYIAGVVLWGLLDEGFDTFRFRVALYVGMVLWGVSDFVAGTDSMVSLVVLVIGSVLLTRAVYRYVQTQRKPVYERR</sequence>
<feature type="transmembrane region" description="Helical" evidence="1">
    <location>
        <begin position="12"/>
        <end position="31"/>
    </location>
</feature>
<name>A0A8T4GE92_9EURY</name>
<feature type="transmembrane region" description="Helical" evidence="1">
    <location>
        <begin position="66"/>
        <end position="85"/>
    </location>
</feature>
<feature type="transmembrane region" description="Helical" evidence="1">
    <location>
        <begin position="37"/>
        <end position="59"/>
    </location>
</feature>
<evidence type="ECO:0000313" key="2">
    <source>
        <dbReference type="EMBL" id="MBP1922456.1"/>
    </source>
</evidence>
<keyword evidence="1" id="KW-1133">Transmembrane helix</keyword>
<keyword evidence="3" id="KW-1185">Reference proteome</keyword>
<protein>
    <submittedName>
        <fullName evidence="2">Putative membrane channel-forming protein YqfA (Hemolysin III family)</fullName>
    </submittedName>
</protein>
<evidence type="ECO:0000256" key="1">
    <source>
        <dbReference type="SAM" id="Phobius"/>
    </source>
</evidence>